<gene>
    <name evidence="5" type="ORF">A2519_17035</name>
</gene>
<comment type="caution">
    <text evidence="5">The sequence shown here is derived from an EMBL/GenBank/DDBJ whole genome shotgun (WGS) entry which is preliminary data.</text>
</comment>
<evidence type="ECO:0000259" key="4">
    <source>
        <dbReference type="PROSITE" id="PS50949"/>
    </source>
</evidence>
<evidence type="ECO:0000256" key="3">
    <source>
        <dbReference type="ARBA" id="ARBA00023163"/>
    </source>
</evidence>
<dbReference type="InterPro" id="IPR028082">
    <property type="entry name" value="Peripla_BP_I"/>
</dbReference>
<dbReference type="PANTHER" id="PTHR44846">
    <property type="entry name" value="MANNOSYL-D-GLYCERATE TRANSPORT/METABOLISM SYSTEM REPRESSOR MNGR-RELATED"/>
    <property type="match status" value="1"/>
</dbReference>
<dbReference type="Pfam" id="PF00392">
    <property type="entry name" value="GntR"/>
    <property type="match status" value="1"/>
</dbReference>
<dbReference type="PROSITE" id="PS50949">
    <property type="entry name" value="HTH_GNTR"/>
    <property type="match status" value="1"/>
</dbReference>
<dbReference type="InterPro" id="IPR050679">
    <property type="entry name" value="Bact_HTH_transcr_reg"/>
</dbReference>
<dbReference type="InterPro" id="IPR036390">
    <property type="entry name" value="WH_DNA-bd_sf"/>
</dbReference>
<proteinExistence type="predicted"/>
<evidence type="ECO:0000313" key="6">
    <source>
        <dbReference type="Proteomes" id="UP000179243"/>
    </source>
</evidence>
<name>A0A1F7F2S3_UNCRA</name>
<evidence type="ECO:0000313" key="5">
    <source>
        <dbReference type="EMBL" id="OGK00965.1"/>
    </source>
</evidence>
<evidence type="ECO:0000256" key="1">
    <source>
        <dbReference type="ARBA" id="ARBA00023015"/>
    </source>
</evidence>
<dbReference type="GO" id="GO:0045892">
    <property type="term" value="P:negative regulation of DNA-templated transcription"/>
    <property type="evidence" value="ECO:0007669"/>
    <property type="project" value="TreeGrafter"/>
</dbReference>
<dbReference type="SUPFAM" id="SSF46785">
    <property type="entry name" value="Winged helix' DNA-binding domain"/>
    <property type="match status" value="1"/>
</dbReference>
<dbReference type="CDD" id="cd07377">
    <property type="entry name" value="WHTH_GntR"/>
    <property type="match status" value="1"/>
</dbReference>
<sequence length="352" mass="40346">MKYVTVYDAIKNDIVAGTYPPNSKIPHTKDLLKLYACSFTTLRHAITLLEREGILRGIPSKGTFVRTYTEPIKFKASEKRKPLLAFLGSAPFTTPQYDQMHRSIYKYMRDLGGKTHPILCGGKTIHDLVKEINSLEINMMITLEFYRKDLRKEIESLNIPVVHIDMLDVACRKPSINPNNVQGGALAFKKLYDIGHRNILFINNVSPFINDEDPAGKMRWLGFSQECKSIQNVRVHKETLLSEGAISEQQEMRGIEELFEKYHDFTGFVFGTGIPFSEVKTFLKNNPRIQTTRMDFVVFSLGEGPEMVNRKPVWFCKWDAKKMGEIAVKTLLDSSKSYPKAQYLPMFIEKNC</sequence>
<dbReference type="Gene3D" id="1.10.10.10">
    <property type="entry name" value="Winged helix-like DNA-binding domain superfamily/Winged helix DNA-binding domain"/>
    <property type="match status" value="1"/>
</dbReference>
<dbReference type="SUPFAM" id="SSF53822">
    <property type="entry name" value="Periplasmic binding protein-like I"/>
    <property type="match status" value="1"/>
</dbReference>
<dbReference type="EMBL" id="MFYX01000136">
    <property type="protein sequence ID" value="OGK00965.1"/>
    <property type="molecule type" value="Genomic_DNA"/>
</dbReference>
<keyword evidence="3" id="KW-0804">Transcription</keyword>
<accession>A0A1F7F2S3</accession>
<dbReference type="PANTHER" id="PTHR44846:SF1">
    <property type="entry name" value="MANNOSYL-D-GLYCERATE TRANSPORT_METABOLISM SYSTEM REPRESSOR MNGR-RELATED"/>
    <property type="match status" value="1"/>
</dbReference>
<reference evidence="5 6" key="1">
    <citation type="journal article" date="2016" name="Nat. Commun.">
        <title>Thousands of microbial genomes shed light on interconnected biogeochemical processes in an aquifer system.</title>
        <authorList>
            <person name="Anantharaman K."/>
            <person name="Brown C.T."/>
            <person name="Hug L.A."/>
            <person name="Sharon I."/>
            <person name="Castelle C.J."/>
            <person name="Probst A.J."/>
            <person name="Thomas B.C."/>
            <person name="Singh A."/>
            <person name="Wilkins M.J."/>
            <person name="Karaoz U."/>
            <person name="Brodie E.L."/>
            <person name="Williams K.H."/>
            <person name="Hubbard S.S."/>
            <person name="Banfield J.F."/>
        </authorList>
    </citation>
    <scope>NUCLEOTIDE SEQUENCE [LARGE SCALE GENOMIC DNA]</scope>
</reference>
<dbReference type="Gene3D" id="3.40.50.2300">
    <property type="match status" value="2"/>
</dbReference>
<protein>
    <recommendedName>
        <fullName evidence="4">HTH gntR-type domain-containing protein</fullName>
    </recommendedName>
</protein>
<evidence type="ECO:0000256" key="2">
    <source>
        <dbReference type="ARBA" id="ARBA00023125"/>
    </source>
</evidence>
<dbReference type="SMART" id="SM00345">
    <property type="entry name" value="HTH_GNTR"/>
    <property type="match status" value="1"/>
</dbReference>
<keyword evidence="2" id="KW-0238">DNA-binding</keyword>
<dbReference type="InterPro" id="IPR000524">
    <property type="entry name" value="Tscrpt_reg_HTH_GntR"/>
</dbReference>
<dbReference type="AlphaFoldDB" id="A0A1F7F2S3"/>
<dbReference type="InterPro" id="IPR036388">
    <property type="entry name" value="WH-like_DNA-bd_sf"/>
</dbReference>
<organism evidence="5 6">
    <name type="scientific">Candidatus Raymondbacteria bacterium RIFOXYD12_FULL_49_13</name>
    <dbReference type="NCBI Taxonomy" id="1817890"/>
    <lineage>
        <taxon>Bacteria</taxon>
        <taxon>Raymondiibacteriota</taxon>
    </lineage>
</organism>
<feature type="domain" description="HTH gntR-type" evidence="4">
    <location>
        <begin position="1"/>
        <end position="68"/>
    </location>
</feature>
<dbReference type="GO" id="GO:0003700">
    <property type="term" value="F:DNA-binding transcription factor activity"/>
    <property type="evidence" value="ECO:0007669"/>
    <property type="project" value="InterPro"/>
</dbReference>
<dbReference type="GO" id="GO:0003677">
    <property type="term" value="F:DNA binding"/>
    <property type="evidence" value="ECO:0007669"/>
    <property type="project" value="UniProtKB-KW"/>
</dbReference>
<keyword evidence="1" id="KW-0805">Transcription regulation</keyword>
<dbReference type="Proteomes" id="UP000179243">
    <property type="component" value="Unassembled WGS sequence"/>
</dbReference>